<gene>
    <name evidence="1" type="ORF">SAMN05660835_00401</name>
</gene>
<accession>A0A1G6J7J8</accession>
<dbReference type="AlphaFoldDB" id="A0A1G6J7J8"/>
<evidence type="ECO:0008006" key="3">
    <source>
        <dbReference type="Google" id="ProtNLM"/>
    </source>
</evidence>
<dbReference type="Proteomes" id="UP000199411">
    <property type="component" value="Unassembled WGS sequence"/>
</dbReference>
<sequence length="184" mass="21815">MNGLNIQLNEQEYVESIKYYSGTYWQQVEDTAIRECFNTVRFIAFAVNPTDIFTFWEYEKKYDSKLYIRLFDVTNIDNFFEGKFNWYKDIYVGNYCGRYRINGLIPSANFVLQLGVFSENKFVRLLQSNFVRMPNNSISTNTTIKMATKVFDKFEKSSVKIEKITYFYFGNFREPAQTSQGVIK</sequence>
<dbReference type="InterPro" id="IPR032585">
    <property type="entry name" value="DUF4912"/>
</dbReference>
<keyword evidence="2" id="KW-1185">Reference proteome</keyword>
<reference evidence="2" key="1">
    <citation type="submission" date="2016-10" db="EMBL/GenBank/DDBJ databases">
        <authorList>
            <person name="Varghese N."/>
            <person name="Submissions S."/>
        </authorList>
    </citation>
    <scope>NUCLEOTIDE SEQUENCE [LARGE SCALE GENOMIC DNA]</scope>
    <source>
        <strain evidence="2">DSM 8415</strain>
    </source>
</reference>
<dbReference type="OrthoDB" id="9884135at2"/>
<dbReference type="EMBL" id="FMYU01000002">
    <property type="protein sequence ID" value="SDC14824.1"/>
    <property type="molecule type" value="Genomic_DNA"/>
</dbReference>
<organism evidence="1 2">
    <name type="scientific">Desulfurella multipotens</name>
    <dbReference type="NCBI Taxonomy" id="79269"/>
    <lineage>
        <taxon>Bacteria</taxon>
        <taxon>Pseudomonadati</taxon>
        <taxon>Campylobacterota</taxon>
        <taxon>Desulfurellia</taxon>
        <taxon>Desulfurellales</taxon>
        <taxon>Desulfurellaceae</taxon>
        <taxon>Desulfurella</taxon>
    </lineage>
</organism>
<dbReference type="Pfam" id="PF16258">
    <property type="entry name" value="DUF4912"/>
    <property type="match status" value="1"/>
</dbReference>
<name>A0A1G6J7J8_9BACT</name>
<evidence type="ECO:0000313" key="1">
    <source>
        <dbReference type="EMBL" id="SDC14824.1"/>
    </source>
</evidence>
<proteinExistence type="predicted"/>
<evidence type="ECO:0000313" key="2">
    <source>
        <dbReference type="Proteomes" id="UP000199411"/>
    </source>
</evidence>
<dbReference type="RefSeq" id="WP_159427470.1">
    <property type="nucleotide sequence ID" value="NZ_FMYU01000002.1"/>
</dbReference>
<protein>
    <recommendedName>
        <fullName evidence="3">DUF4912 domain-containing protein</fullName>
    </recommendedName>
</protein>